<feature type="domain" description="FANCL UBC-like" evidence="1">
    <location>
        <begin position="102"/>
        <end position="182"/>
    </location>
</feature>
<dbReference type="PANTHER" id="PTHR13206:SF0">
    <property type="entry name" value="E3 UBIQUITIN-PROTEIN LIGASE FANCL"/>
    <property type="match status" value="1"/>
</dbReference>
<dbReference type="InterPro" id="IPR044037">
    <property type="entry name" value="FANCL_d3"/>
</dbReference>
<keyword evidence="4" id="KW-1185">Reference proteome</keyword>
<dbReference type="AlphaFoldDB" id="A0A182NQ50"/>
<name>A0A182NQ50_9DIPT</name>
<dbReference type="Gene3D" id="3.30.40.10">
    <property type="entry name" value="Zinc/RING finger domain, C3HC4 (zinc finger)"/>
    <property type="match status" value="1"/>
</dbReference>
<evidence type="ECO:0008006" key="5">
    <source>
        <dbReference type="Google" id="ProtNLM"/>
    </source>
</evidence>
<dbReference type="GO" id="GO:0061630">
    <property type="term" value="F:ubiquitin protein ligase activity"/>
    <property type="evidence" value="ECO:0007669"/>
    <property type="project" value="TreeGrafter"/>
</dbReference>
<evidence type="ECO:0000313" key="3">
    <source>
        <dbReference type="EnsemblMetazoa" id="ADIR009785-PA"/>
    </source>
</evidence>
<dbReference type="VEuPathDB" id="VectorBase:ADIR009785"/>
<dbReference type="EnsemblMetazoa" id="ADIR009785-RA">
    <property type="protein sequence ID" value="ADIR009785-PA"/>
    <property type="gene ID" value="ADIR009785"/>
</dbReference>
<dbReference type="InterPro" id="IPR011011">
    <property type="entry name" value="Znf_FYVE_PHD"/>
</dbReference>
<evidence type="ECO:0000313" key="4">
    <source>
        <dbReference type="Proteomes" id="UP000075884"/>
    </source>
</evidence>
<dbReference type="InterPro" id="IPR043898">
    <property type="entry name" value="FANCL_d2"/>
</dbReference>
<feature type="domain" description="FANCL UBC-like" evidence="2">
    <location>
        <begin position="184"/>
        <end position="280"/>
    </location>
</feature>
<dbReference type="Gene3D" id="3.10.110.20">
    <property type="entry name" value="RWD domain-like"/>
    <property type="match status" value="1"/>
</dbReference>
<protein>
    <recommendedName>
        <fullName evidence="5">RING-type domain-containing protein</fullName>
    </recommendedName>
</protein>
<dbReference type="SMART" id="SM01197">
    <property type="entry name" value="FANCL_C"/>
    <property type="match status" value="1"/>
</dbReference>
<dbReference type="InterPro" id="IPR043003">
    <property type="entry name" value="FANCL_d3_sf"/>
</dbReference>
<dbReference type="Proteomes" id="UP000075884">
    <property type="component" value="Unassembled WGS sequence"/>
</dbReference>
<dbReference type="GO" id="GO:0006513">
    <property type="term" value="P:protein monoubiquitination"/>
    <property type="evidence" value="ECO:0007669"/>
    <property type="project" value="TreeGrafter"/>
</dbReference>
<dbReference type="PANTHER" id="PTHR13206">
    <property type="entry name" value="UBIQUITIN LIGASE PROTEIN PHF9 FANCONI ANEMIA GROUP L PROTEIN"/>
    <property type="match status" value="1"/>
</dbReference>
<sequence length="330" mass="37745">MNDFLCQFPFLVLIEPYDFVGFYKKVYKLMLHFPNYPNTKNHRVTVFRGNIPIALNAYQSSIEDADSYVHNLLATLESAEVSTTSSSAKCDDSPVLAALALDVLSAQREHDCKVAFDKHLMQLEFTNFSRKGNHTLTLNRTRGELFKVCQHTIPEVAVSEAFTIQNTLHRHLQVFLDILDHLEEYYNNLATVDELCYVILPATIDTKTMYRVFKYNRKVFLKVALHPQQPSAVDISFFGPTKQVAKLRETYSKKKDDWNPECSMYTNLLRIFNIIAFPMRPAAANATVSPDNEDSCGICLSYRDADQCLPIISCDNDQCSLIFHIQCLKE</sequence>
<proteinExistence type="predicted"/>
<dbReference type="InterPro" id="IPR013083">
    <property type="entry name" value="Znf_RING/FYVE/PHD"/>
</dbReference>
<reference evidence="3" key="2">
    <citation type="submission" date="2020-05" db="UniProtKB">
        <authorList>
            <consortium name="EnsemblMetazoa"/>
        </authorList>
    </citation>
    <scope>IDENTIFICATION</scope>
    <source>
        <strain evidence="3">WRAIR2</strain>
    </source>
</reference>
<dbReference type="SUPFAM" id="SSF57903">
    <property type="entry name" value="FYVE/PHD zinc finger"/>
    <property type="match status" value="1"/>
</dbReference>
<dbReference type="GO" id="GO:0036297">
    <property type="term" value="P:interstrand cross-link repair"/>
    <property type="evidence" value="ECO:0007669"/>
    <property type="project" value="InterPro"/>
</dbReference>
<dbReference type="Pfam" id="PF18890">
    <property type="entry name" value="FANCL_d2"/>
    <property type="match status" value="1"/>
</dbReference>
<dbReference type="Pfam" id="PF18891">
    <property type="entry name" value="FANCL_d3"/>
    <property type="match status" value="1"/>
</dbReference>
<accession>A0A182NQ50</accession>
<evidence type="ECO:0000259" key="1">
    <source>
        <dbReference type="Pfam" id="PF18890"/>
    </source>
</evidence>
<dbReference type="InterPro" id="IPR026848">
    <property type="entry name" value="Fancl"/>
</dbReference>
<reference evidence="4" key="1">
    <citation type="submission" date="2013-03" db="EMBL/GenBank/DDBJ databases">
        <title>The Genome Sequence of Anopheles dirus WRAIR2.</title>
        <authorList>
            <consortium name="The Broad Institute Genomics Platform"/>
            <person name="Neafsey D.E."/>
            <person name="Walton C."/>
            <person name="Walker B."/>
            <person name="Young S.K."/>
            <person name="Zeng Q."/>
            <person name="Gargeya S."/>
            <person name="Fitzgerald M."/>
            <person name="Haas B."/>
            <person name="Abouelleil A."/>
            <person name="Allen A.W."/>
            <person name="Alvarado L."/>
            <person name="Arachchi H.M."/>
            <person name="Berlin A.M."/>
            <person name="Chapman S.B."/>
            <person name="Gainer-Dewar J."/>
            <person name="Goldberg J."/>
            <person name="Griggs A."/>
            <person name="Gujja S."/>
            <person name="Hansen M."/>
            <person name="Howarth C."/>
            <person name="Imamovic A."/>
            <person name="Ireland A."/>
            <person name="Larimer J."/>
            <person name="McCowan C."/>
            <person name="Murphy C."/>
            <person name="Pearson M."/>
            <person name="Poon T.W."/>
            <person name="Priest M."/>
            <person name="Roberts A."/>
            <person name="Saif S."/>
            <person name="Shea T."/>
            <person name="Sisk P."/>
            <person name="Sykes S."/>
            <person name="Wortman J."/>
            <person name="Nusbaum C."/>
            <person name="Birren B."/>
        </authorList>
    </citation>
    <scope>NUCLEOTIDE SEQUENCE [LARGE SCALE GENOMIC DNA]</scope>
    <source>
        <strain evidence="4">WRAIR2</strain>
    </source>
</reference>
<evidence type="ECO:0000259" key="2">
    <source>
        <dbReference type="Pfam" id="PF18891"/>
    </source>
</evidence>
<dbReference type="GO" id="GO:0043240">
    <property type="term" value="C:Fanconi anaemia nuclear complex"/>
    <property type="evidence" value="ECO:0007669"/>
    <property type="project" value="InterPro"/>
</dbReference>
<dbReference type="STRING" id="7168.A0A182NQ50"/>
<organism evidence="3 4">
    <name type="scientific">Anopheles dirus</name>
    <dbReference type="NCBI Taxonomy" id="7168"/>
    <lineage>
        <taxon>Eukaryota</taxon>
        <taxon>Metazoa</taxon>
        <taxon>Ecdysozoa</taxon>
        <taxon>Arthropoda</taxon>
        <taxon>Hexapoda</taxon>
        <taxon>Insecta</taxon>
        <taxon>Pterygota</taxon>
        <taxon>Neoptera</taxon>
        <taxon>Endopterygota</taxon>
        <taxon>Diptera</taxon>
        <taxon>Nematocera</taxon>
        <taxon>Culicoidea</taxon>
        <taxon>Culicidae</taxon>
        <taxon>Anophelinae</taxon>
        <taxon>Anopheles</taxon>
    </lineage>
</organism>